<dbReference type="InterPro" id="IPR002347">
    <property type="entry name" value="SDR_fam"/>
</dbReference>
<dbReference type="SUPFAM" id="SSF51735">
    <property type="entry name" value="NAD(P)-binding Rossmann-fold domains"/>
    <property type="match status" value="1"/>
</dbReference>
<dbReference type="PANTHER" id="PTHR43639:SF1">
    <property type="entry name" value="SHORT-CHAIN DEHYDROGENASE_REDUCTASE FAMILY PROTEIN"/>
    <property type="match status" value="1"/>
</dbReference>
<keyword evidence="5" id="KW-1185">Reference proteome</keyword>
<dbReference type="SMART" id="SM00822">
    <property type="entry name" value="PKS_KR"/>
    <property type="match status" value="1"/>
</dbReference>
<dbReference type="InterPro" id="IPR020904">
    <property type="entry name" value="Sc_DH/Rdtase_CS"/>
</dbReference>
<dbReference type="Proteomes" id="UP001296873">
    <property type="component" value="Unassembled WGS sequence"/>
</dbReference>
<gene>
    <name evidence="4" type="ORF">CKO28_12700</name>
</gene>
<keyword evidence="2" id="KW-0560">Oxidoreductase</keyword>
<dbReference type="EMBL" id="NRRL01000032">
    <property type="protein sequence ID" value="MBK1668890.1"/>
    <property type="molecule type" value="Genomic_DNA"/>
</dbReference>
<reference evidence="4 5" key="1">
    <citation type="journal article" date="2020" name="Microorganisms">
        <title>Osmotic Adaptation and Compatible Solute Biosynthesis of Phototrophic Bacteria as Revealed from Genome Analyses.</title>
        <authorList>
            <person name="Imhoff J.F."/>
            <person name="Rahn T."/>
            <person name="Kunzel S."/>
            <person name="Keller A."/>
            <person name="Neulinger S.C."/>
        </authorList>
    </citation>
    <scope>NUCLEOTIDE SEQUENCE [LARGE SCALE GENOMIC DNA]</scope>
    <source>
        <strain evidence="4 5">DSM 9895</strain>
    </source>
</reference>
<protein>
    <submittedName>
        <fullName evidence="4">Oxidoreductase</fullName>
    </submittedName>
</protein>
<sequence>MSFEDLRDKRVLITGASTGIGAAVARAFGAQGARVGVHYNASAEPAQAVAQDVEAAGGRARLLKADVRDPAALRAVVSEFAGAEGGLDVLINNAGGTHGRTPIEQIDDAHYDSLVDLNQRSVFVASQAAVPYLRAAGGGAIITTSSIAALSGGSGGIAVYAGTKGFVVSFTRSLAKELADAAIRVNAVSPGTVDTRFHEVASTPQQLESAKGKIPLGRLGAPQDLVGTFLYLASPALSGYVTGQVIEVNGGAMLR</sequence>
<dbReference type="PROSITE" id="PS00061">
    <property type="entry name" value="ADH_SHORT"/>
    <property type="match status" value="1"/>
</dbReference>
<dbReference type="InterPro" id="IPR057326">
    <property type="entry name" value="KR_dom"/>
</dbReference>
<accession>A0ABS1DEL6</accession>
<dbReference type="InterPro" id="IPR036291">
    <property type="entry name" value="NAD(P)-bd_dom_sf"/>
</dbReference>
<organism evidence="4 5">
    <name type="scientific">Rhodovibrio sodomensis</name>
    <dbReference type="NCBI Taxonomy" id="1088"/>
    <lineage>
        <taxon>Bacteria</taxon>
        <taxon>Pseudomonadati</taxon>
        <taxon>Pseudomonadota</taxon>
        <taxon>Alphaproteobacteria</taxon>
        <taxon>Rhodospirillales</taxon>
        <taxon>Rhodovibrionaceae</taxon>
        <taxon>Rhodovibrio</taxon>
    </lineage>
</organism>
<feature type="domain" description="Ketoreductase" evidence="3">
    <location>
        <begin position="9"/>
        <end position="191"/>
    </location>
</feature>
<evidence type="ECO:0000313" key="4">
    <source>
        <dbReference type="EMBL" id="MBK1668890.1"/>
    </source>
</evidence>
<dbReference type="PRINTS" id="PR00081">
    <property type="entry name" value="GDHRDH"/>
</dbReference>
<dbReference type="CDD" id="cd05233">
    <property type="entry name" value="SDR_c"/>
    <property type="match status" value="1"/>
</dbReference>
<proteinExistence type="inferred from homology"/>
<dbReference type="Pfam" id="PF13561">
    <property type="entry name" value="adh_short_C2"/>
    <property type="match status" value="1"/>
</dbReference>
<name>A0ABS1DEL6_9PROT</name>
<dbReference type="Gene3D" id="3.40.50.720">
    <property type="entry name" value="NAD(P)-binding Rossmann-like Domain"/>
    <property type="match status" value="1"/>
</dbReference>
<dbReference type="RefSeq" id="WP_200341209.1">
    <property type="nucleotide sequence ID" value="NZ_NRRL01000032.1"/>
</dbReference>
<evidence type="ECO:0000313" key="5">
    <source>
        <dbReference type="Proteomes" id="UP001296873"/>
    </source>
</evidence>
<evidence type="ECO:0000256" key="2">
    <source>
        <dbReference type="ARBA" id="ARBA00023002"/>
    </source>
</evidence>
<comment type="caution">
    <text evidence="4">The sequence shown here is derived from an EMBL/GenBank/DDBJ whole genome shotgun (WGS) entry which is preliminary data.</text>
</comment>
<dbReference type="PRINTS" id="PR00080">
    <property type="entry name" value="SDRFAMILY"/>
</dbReference>
<comment type="similarity">
    <text evidence="1">Belongs to the short-chain dehydrogenases/reductases (SDR) family.</text>
</comment>
<evidence type="ECO:0000256" key="1">
    <source>
        <dbReference type="ARBA" id="ARBA00006484"/>
    </source>
</evidence>
<evidence type="ECO:0000259" key="3">
    <source>
        <dbReference type="SMART" id="SM00822"/>
    </source>
</evidence>
<dbReference type="NCBIfam" id="NF005559">
    <property type="entry name" value="PRK07231.1"/>
    <property type="match status" value="1"/>
</dbReference>
<dbReference type="PANTHER" id="PTHR43639">
    <property type="entry name" value="OXIDOREDUCTASE, SHORT-CHAIN DEHYDROGENASE/REDUCTASE FAMILY (AFU_ORTHOLOGUE AFUA_5G02870)"/>
    <property type="match status" value="1"/>
</dbReference>